<keyword evidence="1" id="KW-1133">Transmembrane helix</keyword>
<sequence length="59" mass="7102">MKFIIFQLVKNKTLFNAINKLLTIKNKKSYYCVVIHLMLYYFFNFSDLAHILNKKNNTP</sequence>
<evidence type="ECO:0000313" key="2">
    <source>
        <dbReference type="EMBL" id="ABX23020.1"/>
    </source>
</evidence>
<dbReference type="AlphaFoldDB" id="A9MEV4"/>
<dbReference type="EMBL" id="CP000880">
    <property type="protein sequence ID" value="ABX23020.1"/>
    <property type="molecule type" value="Genomic_DNA"/>
</dbReference>
<proteinExistence type="predicted"/>
<feature type="transmembrane region" description="Helical" evidence="1">
    <location>
        <begin position="30"/>
        <end position="52"/>
    </location>
</feature>
<evidence type="ECO:0000256" key="1">
    <source>
        <dbReference type="SAM" id="Phobius"/>
    </source>
</evidence>
<keyword evidence="3" id="KW-1185">Reference proteome</keyword>
<organism evidence="2 3">
    <name type="scientific">Salmonella arizonae (strain ATCC BAA-731 / CDC346-86 / RSK2980)</name>
    <dbReference type="NCBI Taxonomy" id="41514"/>
    <lineage>
        <taxon>Bacteria</taxon>
        <taxon>Pseudomonadati</taxon>
        <taxon>Pseudomonadota</taxon>
        <taxon>Gammaproteobacteria</taxon>
        <taxon>Enterobacterales</taxon>
        <taxon>Enterobacteriaceae</taxon>
        <taxon>Salmonella</taxon>
    </lineage>
</organism>
<dbReference type="Proteomes" id="UP000002084">
    <property type="component" value="Chromosome"/>
</dbReference>
<keyword evidence="1" id="KW-0812">Transmembrane</keyword>
<reference evidence="2 3" key="1">
    <citation type="submission" date="2007-11" db="EMBL/GenBank/DDBJ databases">
        <authorList>
            <consortium name="The Salmonella enterica serovar Arizonae Genome Sequencing Project"/>
            <person name="McClelland M."/>
            <person name="Sanderson E.K."/>
            <person name="Porwollik S."/>
            <person name="Spieth J."/>
            <person name="Clifton W.S."/>
            <person name="Fulton R."/>
            <person name="Chunyan W."/>
            <person name="Wollam A."/>
            <person name="Shah N."/>
            <person name="Pepin K."/>
            <person name="Bhonagiri V."/>
            <person name="Nash W."/>
            <person name="Johnson M."/>
            <person name="Thiruvilangam P."/>
            <person name="Wilson R."/>
        </authorList>
    </citation>
    <scope>NUCLEOTIDE SEQUENCE [LARGE SCALE GENOMIC DNA]</scope>
    <source>
        <strain evidence="3">ATCC BAA-731 / CDC346-86 / RSK2980</strain>
    </source>
</reference>
<gene>
    <name evidence="2" type="ordered locus">SARI_03183</name>
</gene>
<accession>A9MEV4</accession>
<name>A9MEV4_SALAR</name>
<evidence type="ECO:0000313" key="3">
    <source>
        <dbReference type="Proteomes" id="UP000002084"/>
    </source>
</evidence>
<protein>
    <submittedName>
        <fullName evidence="2">Uncharacterized protein</fullName>
    </submittedName>
</protein>
<keyword evidence="1" id="KW-0472">Membrane</keyword>
<dbReference type="STRING" id="41514.SARI_03183"/>
<dbReference type="KEGG" id="ses:SARI_03183"/>
<dbReference type="HOGENOM" id="CLU_2957975_0_0_6"/>